<protein>
    <submittedName>
        <fullName evidence="1">Uncharacterized protein</fullName>
    </submittedName>
</protein>
<dbReference type="Proteomes" id="UP001153334">
    <property type="component" value="Unassembled WGS sequence"/>
</dbReference>
<evidence type="ECO:0000313" key="2">
    <source>
        <dbReference type="Proteomes" id="UP001153334"/>
    </source>
</evidence>
<accession>A0ACC2IHB9</accession>
<dbReference type="EMBL" id="JAPESX010001398">
    <property type="protein sequence ID" value="KAJ8114557.1"/>
    <property type="molecule type" value="Genomic_DNA"/>
</dbReference>
<evidence type="ECO:0000313" key="1">
    <source>
        <dbReference type="EMBL" id="KAJ8114557.1"/>
    </source>
</evidence>
<comment type="caution">
    <text evidence="1">The sequence shown here is derived from an EMBL/GenBank/DDBJ whole genome shotgun (WGS) entry which is preliminary data.</text>
</comment>
<keyword evidence="2" id="KW-1185">Reference proteome</keyword>
<organism evidence="1 2">
    <name type="scientific">Nemania bipapillata</name>
    <dbReference type="NCBI Taxonomy" id="110536"/>
    <lineage>
        <taxon>Eukaryota</taxon>
        <taxon>Fungi</taxon>
        <taxon>Dikarya</taxon>
        <taxon>Ascomycota</taxon>
        <taxon>Pezizomycotina</taxon>
        <taxon>Sordariomycetes</taxon>
        <taxon>Xylariomycetidae</taxon>
        <taxon>Xylariales</taxon>
        <taxon>Xylariaceae</taxon>
        <taxon>Nemania</taxon>
    </lineage>
</organism>
<gene>
    <name evidence="1" type="ORF">ONZ43_g4875</name>
</gene>
<name>A0ACC2IHB9_9PEZI</name>
<reference evidence="1" key="1">
    <citation type="submission" date="2022-11" db="EMBL/GenBank/DDBJ databases">
        <title>Genome Sequence of Nemania bipapillata.</title>
        <authorList>
            <person name="Buettner E."/>
        </authorList>
    </citation>
    <scope>NUCLEOTIDE SEQUENCE</scope>
    <source>
        <strain evidence="1">CP14</strain>
    </source>
</reference>
<sequence length="295" mass="32061">MAASTATLSSQAQGLLANTSFDLASLGQQFTKENLYEQRFTLIITALSCVLLYRFLYVYSTDPREPKLIKPWIPIIGHGIGIYRYGSRHFVGIADSKKCGLPIYSIPVPGGKIAIVNTPEVLSAVDKNPKSVAFAPIAARIIDKLSGLSSAGSKVVLDKLQGEERMEGYMNAVMREIHVTLSPGPDLKFITDQVAYDLNDSIRKLHGKTTRVNLLHWFRHEFGISSTNGIYGPENPFKDPKVEAGFWAFDDSITDLLVTPKANLTCPDPSSSKSATAQPPNAASATRTSASSKSP</sequence>
<proteinExistence type="predicted"/>